<dbReference type="AlphaFoldDB" id="S4RQF8"/>
<dbReference type="Gene3D" id="2.30.29.30">
    <property type="entry name" value="Pleckstrin-homology domain (PH domain)/Phosphotyrosine-binding domain (PTB)"/>
    <property type="match status" value="1"/>
</dbReference>
<accession>S4RQF8</accession>
<dbReference type="SMART" id="SM00233">
    <property type="entry name" value="PH"/>
    <property type="match status" value="1"/>
</dbReference>
<organism evidence="2">
    <name type="scientific">Petromyzon marinus</name>
    <name type="common">Sea lamprey</name>
    <dbReference type="NCBI Taxonomy" id="7757"/>
    <lineage>
        <taxon>Eukaryota</taxon>
        <taxon>Metazoa</taxon>
        <taxon>Chordata</taxon>
        <taxon>Craniata</taxon>
        <taxon>Vertebrata</taxon>
        <taxon>Cyclostomata</taxon>
        <taxon>Hyperoartia</taxon>
        <taxon>Petromyzontiformes</taxon>
        <taxon>Petromyzontidae</taxon>
        <taxon>Petromyzon</taxon>
    </lineage>
</organism>
<dbReference type="GO" id="GO:0017124">
    <property type="term" value="F:SH3 domain binding"/>
    <property type="evidence" value="ECO:0007669"/>
    <property type="project" value="TreeGrafter"/>
</dbReference>
<dbReference type="PROSITE" id="PS50003">
    <property type="entry name" value="PH_DOMAIN"/>
    <property type="match status" value="1"/>
</dbReference>
<dbReference type="GO" id="GO:0007165">
    <property type="term" value="P:signal transduction"/>
    <property type="evidence" value="ECO:0007669"/>
    <property type="project" value="InterPro"/>
</dbReference>
<dbReference type="InterPro" id="IPR035848">
    <property type="entry name" value="SH3BP2"/>
</dbReference>
<dbReference type="PANTHER" id="PTHR15126">
    <property type="entry name" value="SH3-BINDING"/>
    <property type="match status" value="1"/>
</dbReference>
<protein>
    <recommendedName>
        <fullName evidence="1">PH domain-containing protein</fullName>
    </recommendedName>
</protein>
<dbReference type="Ensembl" id="ENSPMAT00000007478.1">
    <property type="protein sequence ID" value="ENSPMAP00000007444.1"/>
    <property type="gene ID" value="ENSPMAG00000006758.1"/>
</dbReference>
<dbReference type="InterPro" id="IPR011993">
    <property type="entry name" value="PH-like_dom_sf"/>
</dbReference>
<feature type="domain" description="PH" evidence="1">
    <location>
        <begin position="26"/>
        <end position="130"/>
    </location>
</feature>
<name>S4RQF8_PETMA</name>
<dbReference type="Pfam" id="PF00169">
    <property type="entry name" value="PH"/>
    <property type="match status" value="1"/>
</dbReference>
<reference evidence="2" key="1">
    <citation type="submission" date="2025-08" db="UniProtKB">
        <authorList>
            <consortium name="Ensembl"/>
        </authorList>
    </citation>
    <scope>IDENTIFICATION</scope>
</reference>
<reference evidence="2" key="2">
    <citation type="submission" date="2025-09" db="UniProtKB">
        <authorList>
            <consortium name="Ensembl"/>
        </authorList>
    </citation>
    <scope>IDENTIFICATION</scope>
</reference>
<dbReference type="InterPro" id="IPR001849">
    <property type="entry name" value="PH_domain"/>
</dbReference>
<evidence type="ECO:0000259" key="1">
    <source>
        <dbReference type="PROSITE" id="PS50003"/>
    </source>
</evidence>
<dbReference type="PANTHER" id="PTHR15126:SF4">
    <property type="entry name" value="SH3 DOMAIN-BINDING PROTEIN 2"/>
    <property type="match status" value="1"/>
</dbReference>
<proteinExistence type="predicted"/>
<dbReference type="SUPFAM" id="SSF50729">
    <property type="entry name" value="PH domain-like"/>
    <property type="match status" value="1"/>
</dbReference>
<dbReference type="GeneTree" id="ENSGT00390000002216"/>
<sequence length="168" mass="19552">MASNRAEWPIPLRHISAQHLLTMPGDATTFGYLHKKAESSLTLNRWQLRFTVLYRGCIYYYKSCSSVYPQGAFSLRGYNRVLRAPEEFGSHAIYPFKLMHMCKNRRKWYFSAANEEERKKWMGAIRNEIKEQCIITEFYKSSSSRPDSPSEVDSFYGSVERPVAISLS</sequence>
<dbReference type="HOGENOM" id="CLU_132994_0_0_1"/>
<evidence type="ECO:0000313" key="2">
    <source>
        <dbReference type="Ensembl" id="ENSPMAP00000007444.1"/>
    </source>
</evidence>
<dbReference type="OMA" id="HAYLVAY"/>